<accession>A0ABY6BCU5</accession>
<dbReference type="InterPro" id="IPR021074">
    <property type="entry name" value="Formate_DH_dsu"/>
</dbReference>
<proteinExistence type="predicted"/>
<organism evidence="1 2">
    <name type="scientific">Tahibacter amnicola</name>
    <dbReference type="NCBI Taxonomy" id="2976241"/>
    <lineage>
        <taxon>Bacteria</taxon>
        <taxon>Pseudomonadati</taxon>
        <taxon>Pseudomonadota</taxon>
        <taxon>Gammaproteobacteria</taxon>
        <taxon>Lysobacterales</taxon>
        <taxon>Rhodanobacteraceae</taxon>
        <taxon>Tahibacter</taxon>
    </lineage>
</organism>
<name>A0ABY6BCU5_9GAMM</name>
<keyword evidence="2" id="KW-1185">Reference proteome</keyword>
<dbReference type="Pfam" id="PF11390">
    <property type="entry name" value="FdsD"/>
    <property type="match status" value="1"/>
</dbReference>
<sequence>MNPERLVDMLNDIAANLGVEPDREEALAAIVAHLRRFWEPGMRRQLLAYVDGGGAGLETLALEAAQRLRQASVT</sequence>
<reference evidence="1" key="1">
    <citation type="submission" date="2022-09" db="EMBL/GenBank/DDBJ databases">
        <title>Tahibacter sp. nov., isolated from a fresh water.</title>
        <authorList>
            <person name="Baek J.H."/>
            <person name="Lee J.K."/>
            <person name="Kim J.M."/>
            <person name="Jeon C.O."/>
        </authorList>
    </citation>
    <scope>NUCLEOTIDE SEQUENCE</scope>
    <source>
        <strain evidence="1">W38</strain>
    </source>
</reference>
<dbReference type="RefSeq" id="WP_261694832.1">
    <property type="nucleotide sequence ID" value="NZ_CP104694.1"/>
</dbReference>
<dbReference type="EMBL" id="CP104694">
    <property type="protein sequence ID" value="UXI67863.1"/>
    <property type="molecule type" value="Genomic_DNA"/>
</dbReference>
<evidence type="ECO:0000313" key="1">
    <source>
        <dbReference type="EMBL" id="UXI67863.1"/>
    </source>
</evidence>
<evidence type="ECO:0000313" key="2">
    <source>
        <dbReference type="Proteomes" id="UP001064632"/>
    </source>
</evidence>
<dbReference type="Proteomes" id="UP001064632">
    <property type="component" value="Chromosome"/>
</dbReference>
<protein>
    <submittedName>
        <fullName evidence="1">Formate dehydrogenase subunit delta</fullName>
    </submittedName>
</protein>
<gene>
    <name evidence="1" type="ORF">N4264_24550</name>
</gene>